<feature type="transmembrane region" description="Helical" evidence="2">
    <location>
        <begin position="73"/>
        <end position="94"/>
    </location>
</feature>
<keyword evidence="4" id="KW-1185">Reference proteome</keyword>
<protein>
    <submittedName>
        <fullName evidence="3">Uncharacterized protein</fullName>
    </submittedName>
</protein>
<organism evidence="3 4">
    <name type="scientific">Mytilus coruscus</name>
    <name type="common">Sea mussel</name>
    <dbReference type="NCBI Taxonomy" id="42192"/>
    <lineage>
        <taxon>Eukaryota</taxon>
        <taxon>Metazoa</taxon>
        <taxon>Spiralia</taxon>
        <taxon>Lophotrochozoa</taxon>
        <taxon>Mollusca</taxon>
        <taxon>Bivalvia</taxon>
        <taxon>Autobranchia</taxon>
        <taxon>Pteriomorphia</taxon>
        <taxon>Mytilida</taxon>
        <taxon>Mytiloidea</taxon>
        <taxon>Mytilidae</taxon>
        <taxon>Mytilinae</taxon>
        <taxon>Mytilus</taxon>
    </lineage>
</organism>
<keyword evidence="2" id="KW-0472">Membrane</keyword>
<dbReference type="Proteomes" id="UP000507470">
    <property type="component" value="Unassembled WGS sequence"/>
</dbReference>
<evidence type="ECO:0000313" key="4">
    <source>
        <dbReference type="Proteomes" id="UP000507470"/>
    </source>
</evidence>
<dbReference type="AlphaFoldDB" id="A0A6J8C3W0"/>
<keyword evidence="2" id="KW-0812">Transmembrane</keyword>
<evidence type="ECO:0000256" key="2">
    <source>
        <dbReference type="SAM" id="Phobius"/>
    </source>
</evidence>
<feature type="region of interest" description="Disordered" evidence="1">
    <location>
        <begin position="1"/>
        <end position="66"/>
    </location>
</feature>
<sequence>MSKLSTTVSTTDTSTKGRPMSKISTKVSMTDSTTKTSITDSSTKASISDSTKSSMSSGLQEEGCKSNNGSVDVVLGILLAVSLAIIIVLILFIFKLKGYEVMLWRVTIKKIKARQYNNLQEPSNVLPNVGYASEKVNHQSEIDQPVSTEPRF</sequence>
<dbReference type="EMBL" id="CACVKT020004516">
    <property type="protein sequence ID" value="CAC5390412.1"/>
    <property type="molecule type" value="Genomic_DNA"/>
</dbReference>
<accession>A0A6J8C3W0</accession>
<reference evidence="3 4" key="1">
    <citation type="submission" date="2020-06" db="EMBL/GenBank/DDBJ databases">
        <authorList>
            <person name="Li R."/>
            <person name="Bekaert M."/>
        </authorList>
    </citation>
    <scope>NUCLEOTIDE SEQUENCE [LARGE SCALE GENOMIC DNA]</scope>
    <source>
        <strain evidence="4">wild</strain>
    </source>
</reference>
<feature type="compositionally biased region" description="Low complexity" evidence="1">
    <location>
        <begin position="1"/>
        <end position="14"/>
    </location>
</feature>
<evidence type="ECO:0000313" key="3">
    <source>
        <dbReference type="EMBL" id="CAC5390412.1"/>
    </source>
</evidence>
<proteinExistence type="predicted"/>
<feature type="compositionally biased region" description="Low complexity" evidence="1">
    <location>
        <begin position="28"/>
        <end position="57"/>
    </location>
</feature>
<name>A0A6J8C3W0_MYTCO</name>
<evidence type="ECO:0000256" key="1">
    <source>
        <dbReference type="SAM" id="MobiDB-lite"/>
    </source>
</evidence>
<keyword evidence="2" id="KW-1133">Transmembrane helix</keyword>
<gene>
    <name evidence="3" type="ORF">MCOR_25512</name>
</gene>